<organism evidence="1 2">
    <name type="scientific">Romanomermis culicivorax</name>
    <name type="common">Nematode worm</name>
    <dbReference type="NCBI Taxonomy" id="13658"/>
    <lineage>
        <taxon>Eukaryota</taxon>
        <taxon>Metazoa</taxon>
        <taxon>Ecdysozoa</taxon>
        <taxon>Nematoda</taxon>
        <taxon>Enoplea</taxon>
        <taxon>Dorylaimia</taxon>
        <taxon>Mermithida</taxon>
        <taxon>Mermithoidea</taxon>
        <taxon>Mermithidae</taxon>
        <taxon>Romanomermis</taxon>
    </lineage>
</organism>
<evidence type="ECO:0000313" key="1">
    <source>
        <dbReference type="Proteomes" id="UP000887565"/>
    </source>
</evidence>
<dbReference type="WBParaSite" id="nRc.2.0.1.t44972-RA">
    <property type="protein sequence ID" value="nRc.2.0.1.t44972-RA"/>
    <property type="gene ID" value="nRc.2.0.1.g44972"/>
</dbReference>
<name>A0A915L3A1_ROMCU</name>
<dbReference type="AlphaFoldDB" id="A0A915L3A1"/>
<sequence>MFLFIVKENPTVRVFYENYDNLVFMDLLAAELRYNRLLEDCSIREARKETLPTQKHKEKFLQDVEQEKLKLRPKIWCCK</sequence>
<dbReference type="Proteomes" id="UP000887565">
    <property type="component" value="Unplaced"/>
</dbReference>
<accession>A0A915L3A1</accession>
<proteinExistence type="predicted"/>
<keyword evidence="1" id="KW-1185">Reference proteome</keyword>
<evidence type="ECO:0000313" key="2">
    <source>
        <dbReference type="WBParaSite" id="nRc.2.0.1.t44972-RA"/>
    </source>
</evidence>
<reference evidence="2" key="1">
    <citation type="submission" date="2022-11" db="UniProtKB">
        <authorList>
            <consortium name="WormBaseParasite"/>
        </authorList>
    </citation>
    <scope>IDENTIFICATION</scope>
</reference>
<protein>
    <submittedName>
        <fullName evidence="2">Uncharacterized protein</fullName>
    </submittedName>
</protein>